<dbReference type="InterPro" id="IPR027417">
    <property type="entry name" value="P-loop_NTPase"/>
</dbReference>
<protein>
    <recommendedName>
        <fullName evidence="3">Nephrocystin 3-like N-terminal domain-containing protein</fullName>
    </recommendedName>
</protein>
<dbReference type="PANTHER" id="PTHR10039:SF5">
    <property type="entry name" value="NACHT DOMAIN-CONTAINING PROTEIN"/>
    <property type="match status" value="1"/>
</dbReference>
<proteinExistence type="predicted"/>
<dbReference type="SUPFAM" id="SSF52540">
    <property type="entry name" value="P-loop containing nucleoside triphosphate hydrolases"/>
    <property type="match status" value="1"/>
</dbReference>
<organism evidence="4 5">
    <name type="scientific">Diaporthe eres</name>
    <name type="common">Phomopsis oblonga</name>
    <dbReference type="NCBI Taxonomy" id="83184"/>
    <lineage>
        <taxon>Eukaryota</taxon>
        <taxon>Fungi</taxon>
        <taxon>Dikarya</taxon>
        <taxon>Ascomycota</taxon>
        <taxon>Pezizomycotina</taxon>
        <taxon>Sordariomycetes</taxon>
        <taxon>Sordariomycetidae</taxon>
        <taxon>Diaporthales</taxon>
        <taxon>Diaporthaceae</taxon>
        <taxon>Diaporthe</taxon>
        <taxon>Diaporthe eres species complex</taxon>
    </lineage>
</organism>
<dbReference type="Proteomes" id="UP001430848">
    <property type="component" value="Unassembled WGS sequence"/>
</dbReference>
<dbReference type="InterPro" id="IPR056884">
    <property type="entry name" value="NPHP3-like_N"/>
</dbReference>
<feature type="region of interest" description="Disordered" evidence="2">
    <location>
        <begin position="377"/>
        <end position="397"/>
    </location>
</feature>
<feature type="compositionally biased region" description="Basic and acidic residues" evidence="2">
    <location>
        <begin position="325"/>
        <end position="337"/>
    </location>
</feature>
<sequence>MDPFSAIGLAGNIVGFLDFGFKLLSKAREIQASGSGTAAANENLASLTQHFQRVTASLRGQKVSGALTGDDVAIQELAAECDSVAIELMELVDSLRARTSKSKRESLRAAFREWRKGDQKDELQPRLDRCRSQLNLQLTSLMRSEALDRLDKLINFGQASESELHSLARNVEQLRLVDNVSHISPDALEQIHSLLSLTDTAILRVRQARVLEGLRFQLMNERFEDVEEAHERTFDWIFDSDAVGVQRRPSRSRQASFARDDSSNREDHDLVDKDTGAPQETEGRHNNPHLSRDEGERGRARSRSSSNFFHGSTRCPRSHSATLSVEHERGSTEKDVLVDNASKSGNYESDVDSSVVSYAEIERPPSVDQMSILSEGQISDKDDPPVEPGPVSPPRVQDVPEHLWKVMEKARDDFIVWLERDHGIFHISGKPGSGKSTLMKYLCRHGRTKDHLKAWAGDKNLSIGEFFFWRPGSALQKSLKGVIRGLLHCVLSEAPDLIPVVFPAQWEESMFNDKLHIEHHECQQGFKLLTSMNATSRNHKFAFFVDGLDEFDGNHSDLVRQLFDWVTNSQNVKLCVSSREWAVFHDAFKDCPHFSLHHLTRSDMQRVVRDRFQQLNIDTLNSETTQPGEPPTQLREDEVVEKSDGVFLWLSLVLRHLEEGLINGDDMQDLMKITDYLPTELEPLFRNLLDSIPRSNLKLAFAMLSFASFTGNFDHYCRLMQFSFVEDYMANKDFAMLMQPTLGAGNIADM</sequence>
<dbReference type="Gene3D" id="3.40.50.300">
    <property type="entry name" value="P-loop containing nucleotide triphosphate hydrolases"/>
    <property type="match status" value="1"/>
</dbReference>
<feature type="compositionally biased region" description="Basic and acidic residues" evidence="2">
    <location>
        <begin position="258"/>
        <end position="299"/>
    </location>
</feature>
<dbReference type="PANTHER" id="PTHR10039">
    <property type="entry name" value="AMELOGENIN"/>
    <property type="match status" value="1"/>
</dbReference>
<dbReference type="EMBL" id="JAKNSF020000128">
    <property type="protein sequence ID" value="KAK7713120.1"/>
    <property type="molecule type" value="Genomic_DNA"/>
</dbReference>
<reference evidence="4 5" key="1">
    <citation type="submission" date="2024-02" db="EMBL/GenBank/DDBJ databases">
        <title>De novo assembly and annotation of 12 fungi associated with fruit tree decline syndrome in Ontario, Canada.</title>
        <authorList>
            <person name="Sulman M."/>
            <person name="Ellouze W."/>
            <person name="Ilyukhin E."/>
        </authorList>
    </citation>
    <scope>NUCLEOTIDE SEQUENCE [LARGE SCALE GENOMIC DNA]</scope>
    <source>
        <strain evidence="4 5">M169</strain>
    </source>
</reference>
<comment type="caution">
    <text evidence="4">The sequence shown here is derived from an EMBL/GenBank/DDBJ whole genome shotgun (WGS) entry which is preliminary data.</text>
</comment>
<gene>
    <name evidence="4" type="ORF">SLS63_012150</name>
</gene>
<feature type="region of interest" description="Disordered" evidence="2">
    <location>
        <begin position="247"/>
        <end position="352"/>
    </location>
</feature>
<keyword evidence="1" id="KW-0677">Repeat</keyword>
<name>A0ABR1NS51_DIAER</name>
<keyword evidence="5" id="KW-1185">Reference proteome</keyword>
<accession>A0ABR1NS51</accession>
<evidence type="ECO:0000256" key="1">
    <source>
        <dbReference type="ARBA" id="ARBA00022737"/>
    </source>
</evidence>
<evidence type="ECO:0000313" key="4">
    <source>
        <dbReference type="EMBL" id="KAK7713120.1"/>
    </source>
</evidence>
<evidence type="ECO:0000259" key="3">
    <source>
        <dbReference type="Pfam" id="PF24883"/>
    </source>
</evidence>
<evidence type="ECO:0000313" key="5">
    <source>
        <dbReference type="Proteomes" id="UP001430848"/>
    </source>
</evidence>
<feature type="domain" description="Nephrocystin 3-like N-terminal" evidence="3">
    <location>
        <begin position="412"/>
        <end position="579"/>
    </location>
</feature>
<evidence type="ECO:0000256" key="2">
    <source>
        <dbReference type="SAM" id="MobiDB-lite"/>
    </source>
</evidence>
<dbReference type="Pfam" id="PF24883">
    <property type="entry name" value="NPHP3_N"/>
    <property type="match status" value="1"/>
</dbReference>